<name>A0A9P0HRJ2_NEZVI</name>
<organism evidence="1 2">
    <name type="scientific">Nezara viridula</name>
    <name type="common">Southern green stink bug</name>
    <name type="synonym">Cimex viridulus</name>
    <dbReference type="NCBI Taxonomy" id="85310"/>
    <lineage>
        <taxon>Eukaryota</taxon>
        <taxon>Metazoa</taxon>
        <taxon>Ecdysozoa</taxon>
        <taxon>Arthropoda</taxon>
        <taxon>Hexapoda</taxon>
        <taxon>Insecta</taxon>
        <taxon>Pterygota</taxon>
        <taxon>Neoptera</taxon>
        <taxon>Paraneoptera</taxon>
        <taxon>Hemiptera</taxon>
        <taxon>Heteroptera</taxon>
        <taxon>Panheteroptera</taxon>
        <taxon>Pentatomomorpha</taxon>
        <taxon>Pentatomoidea</taxon>
        <taxon>Pentatomidae</taxon>
        <taxon>Pentatominae</taxon>
        <taxon>Nezara</taxon>
    </lineage>
</organism>
<accession>A0A9P0HRJ2</accession>
<sequence length="69" mass="7985">MSLTSAQCGVGWKTLGVEIGRWKRWRLPLMDIDEVLQLLNQMLGNFGVWCVDRYCLSPSTLHEEFAKEQ</sequence>
<proteinExistence type="predicted"/>
<evidence type="ECO:0000313" key="2">
    <source>
        <dbReference type="Proteomes" id="UP001152798"/>
    </source>
</evidence>
<dbReference type="EMBL" id="OV725083">
    <property type="protein sequence ID" value="CAH1406994.1"/>
    <property type="molecule type" value="Genomic_DNA"/>
</dbReference>
<dbReference type="AlphaFoldDB" id="A0A9P0HRJ2"/>
<dbReference type="Proteomes" id="UP001152798">
    <property type="component" value="Chromosome 7"/>
</dbReference>
<gene>
    <name evidence="1" type="ORF">NEZAVI_LOCUS14816</name>
</gene>
<evidence type="ECO:0000313" key="1">
    <source>
        <dbReference type="EMBL" id="CAH1406994.1"/>
    </source>
</evidence>
<keyword evidence="2" id="KW-1185">Reference proteome</keyword>
<protein>
    <submittedName>
        <fullName evidence="1">Uncharacterized protein</fullName>
    </submittedName>
</protein>
<reference evidence="1" key="1">
    <citation type="submission" date="2022-01" db="EMBL/GenBank/DDBJ databases">
        <authorList>
            <person name="King R."/>
        </authorList>
    </citation>
    <scope>NUCLEOTIDE SEQUENCE</scope>
</reference>